<sequence>MQLERQLQFVKDNQIIFEKLKNAYTGTKYNEAAKKKLVEIRDKSIQTWDGVLCRACLDTEKLRNELNQLQVKYDDCIIVKR</sequence>
<dbReference type="EMBL" id="QDEB01075584">
    <property type="protein sequence ID" value="RZC34916.1"/>
    <property type="molecule type" value="Genomic_DNA"/>
</dbReference>
<proteinExistence type="predicted"/>
<reference evidence="1 2" key="1">
    <citation type="submission" date="2017-03" db="EMBL/GenBank/DDBJ databases">
        <title>Genome of the blue death feigning beetle - Asbolus verrucosus.</title>
        <authorList>
            <person name="Rider S.D."/>
        </authorList>
    </citation>
    <scope>NUCLEOTIDE SEQUENCE [LARGE SCALE GENOMIC DNA]</scope>
    <source>
        <strain evidence="1">Butters</strain>
        <tissue evidence="1">Head and leg muscle</tissue>
    </source>
</reference>
<comment type="caution">
    <text evidence="1">The sequence shown here is derived from an EMBL/GenBank/DDBJ whole genome shotgun (WGS) entry which is preliminary data.</text>
</comment>
<protein>
    <submittedName>
        <fullName evidence="1">Uncharacterized protein</fullName>
    </submittedName>
</protein>
<name>A0A482VQG2_ASBVE</name>
<evidence type="ECO:0000313" key="1">
    <source>
        <dbReference type="EMBL" id="RZC34916.1"/>
    </source>
</evidence>
<dbReference type="AlphaFoldDB" id="A0A482VQG2"/>
<organism evidence="1 2">
    <name type="scientific">Asbolus verrucosus</name>
    <name type="common">Desert ironclad beetle</name>
    <dbReference type="NCBI Taxonomy" id="1661398"/>
    <lineage>
        <taxon>Eukaryota</taxon>
        <taxon>Metazoa</taxon>
        <taxon>Ecdysozoa</taxon>
        <taxon>Arthropoda</taxon>
        <taxon>Hexapoda</taxon>
        <taxon>Insecta</taxon>
        <taxon>Pterygota</taxon>
        <taxon>Neoptera</taxon>
        <taxon>Endopterygota</taxon>
        <taxon>Coleoptera</taxon>
        <taxon>Polyphaga</taxon>
        <taxon>Cucujiformia</taxon>
        <taxon>Tenebrionidae</taxon>
        <taxon>Pimeliinae</taxon>
        <taxon>Asbolus</taxon>
    </lineage>
</organism>
<dbReference type="Proteomes" id="UP000292052">
    <property type="component" value="Unassembled WGS sequence"/>
</dbReference>
<keyword evidence="2" id="KW-1185">Reference proteome</keyword>
<evidence type="ECO:0000313" key="2">
    <source>
        <dbReference type="Proteomes" id="UP000292052"/>
    </source>
</evidence>
<dbReference type="OrthoDB" id="6818847at2759"/>
<gene>
    <name evidence="1" type="ORF">BDFB_010982</name>
</gene>
<accession>A0A482VQG2</accession>